<protein>
    <recommendedName>
        <fullName evidence="1">DUF4042 domain-containing protein</fullName>
    </recommendedName>
</protein>
<dbReference type="Proteomes" id="UP001150925">
    <property type="component" value="Unassembled WGS sequence"/>
</dbReference>
<gene>
    <name evidence="2" type="ORF">IWQ62_006566</name>
</gene>
<dbReference type="PANTHER" id="PTHR13366">
    <property type="entry name" value="MALARIA ANTIGEN-RELATED"/>
    <property type="match status" value="1"/>
</dbReference>
<dbReference type="EMBL" id="JANBPY010003731">
    <property type="protein sequence ID" value="KAJ1950457.1"/>
    <property type="molecule type" value="Genomic_DNA"/>
</dbReference>
<dbReference type="PANTHER" id="PTHR13366:SF0">
    <property type="entry name" value="HEAT REPEAT-CONTAINING PROTEIN 6"/>
    <property type="match status" value="1"/>
</dbReference>
<comment type="caution">
    <text evidence="2">The sequence shown here is derived from an EMBL/GenBank/DDBJ whole genome shotgun (WGS) entry which is preliminary data.</text>
</comment>
<keyword evidence="3" id="KW-1185">Reference proteome</keyword>
<sequence length="345" mass="38640">MSLLRQSVTNLQAKSSRGIAPGLYRMLTALLHAIRACVAEDKRTFTNHVRPLLNQLDVCLYYRLHGYSPSTRTSSESEVTEYGFSDAPGPASHFTRWDSLTVQTLRTLQCIVRHCPRAWHVEWDHYLPETTVDAQPNLFSLLRAVQHPDVQRQVLLTLTTLLEHAPALLSLADDRVTVTSFTPLSVRVAQMVNELHRRLTQLLVPHGAQLHHPVPVLGCLRALASWTPYGKLQQPLLTNLGNTLGLELGLSGEPPNVTAECLAVVATLLSREDIRETVWELWVTNGEFCIGEKCSSLLSFCQSLVFQPPTPDVEQLRVGAFQVLIRAAWIYPSRVLDQLPELLSH</sequence>
<accession>A0A9W8AMS8</accession>
<feature type="non-terminal residue" evidence="2">
    <location>
        <position position="345"/>
    </location>
</feature>
<evidence type="ECO:0000259" key="1">
    <source>
        <dbReference type="Pfam" id="PF13251"/>
    </source>
</evidence>
<dbReference type="AlphaFoldDB" id="A0A9W8AMS8"/>
<proteinExistence type="predicted"/>
<dbReference type="InterPro" id="IPR052107">
    <property type="entry name" value="HEAT6"/>
</dbReference>
<dbReference type="SUPFAM" id="SSF48371">
    <property type="entry name" value="ARM repeat"/>
    <property type="match status" value="1"/>
</dbReference>
<reference evidence="2" key="1">
    <citation type="submission" date="2022-07" db="EMBL/GenBank/DDBJ databases">
        <title>Phylogenomic reconstructions and comparative analyses of Kickxellomycotina fungi.</title>
        <authorList>
            <person name="Reynolds N.K."/>
            <person name="Stajich J.E."/>
            <person name="Barry K."/>
            <person name="Grigoriev I.V."/>
            <person name="Crous P."/>
            <person name="Smith M.E."/>
        </authorList>
    </citation>
    <scope>NUCLEOTIDE SEQUENCE</scope>
    <source>
        <strain evidence="2">RSA 1196</strain>
    </source>
</reference>
<organism evidence="2 3">
    <name type="scientific">Dispira parvispora</name>
    <dbReference type="NCBI Taxonomy" id="1520584"/>
    <lineage>
        <taxon>Eukaryota</taxon>
        <taxon>Fungi</taxon>
        <taxon>Fungi incertae sedis</taxon>
        <taxon>Zoopagomycota</taxon>
        <taxon>Kickxellomycotina</taxon>
        <taxon>Dimargaritomycetes</taxon>
        <taxon>Dimargaritales</taxon>
        <taxon>Dimargaritaceae</taxon>
        <taxon>Dispira</taxon>
    </lineage>
</organism>
<dbReference type="InterPro" id="IPR025283">
    <property type="entry name" value="DUF4042"/>
</dbReference>
<name>A0A9W8AMS8_9FUNG</name>
<dbReference type="InterPro" id="IPR016024">
    <property type="entry name" value="ARM-type_fold"/>
</dbReference>
<dbReference type="Pfam" id="PF13251">
    <property type="entry name" value="DUF4042"/>
    <property type="match status" value="1"/>
</dbReference>
<evidence type="ECO:0000313" key="3">
    <source>
        <dbReference type="Proteomes" id="UP001150925"/>
    </source>
</evidence>
<feature type="domain" description="DUF4042" evidence="1">
    <location>
        <begin position="103"/>
        <end position="274"/>
    </location>
</feature>
<evidence type="ECO:0000313" key="2">
    <source>
        <dbReference type="EMBL" id="KAJ1950457.1"/>
    </source>
</evidence>